<dbReference type="InterPro" id="IPR025110">
    <property type="entry name" value="AMP-bd_C"/>
</dbReference>
<dbReference type="EMBL" id="VDUZ01000003">
    <property type="protein sequence ID" value="TXL81777.1"/>
    <property type="molecule type" value="Genomic_DNA"/>
</dbReference>
<name>A0A5C8PU68_9HYPH</name>
<dbReference type="OrthoDB" id="9803968at2"/>
<evidence type="ECO:0000313" key="7">
    <source>
        <dbReference type="Proteomes" id="UP000321638"/>
    </source>
</evidence>
<feature type="domain" description="AMP-dependent synthetase/ligase" evidence="4">
    <location>
        <begin position="7"/>
        <end position="331"/>
    </location>
</feature>
<dbReference type="PANTHER" id="PTHR43201">
    <property type="entry name" value="ACYL-COA SYNTHETASE"/>
    <property type="match status" value="1"/>
</dbReference>
<reference evidence="6 7" key="1">
    <citation type="submission" date="2019-06" db="EMBL/GenBank/DDBJ databases">
        <title>New taxonomy in bacterial strain CC-CFT640, isolated from vineyard.</title>
        <authorList>
            <person name="Lin S.-Y."/>
            <person name="Tsai C.-F."/>
            <person name="Young C.-C."/>
        </authorList>
    </citation>
    <scope>NUCLEOTIDE SEQUENCE [LARGE SCALE GENOMIC DNA]</scope>
    <source>
        <strain evidence="6 7">CC-CFT640</strain>
    </source>
</reference>
<evidence type="ECO:0000256" key="2">
    <source>
        <dbReference type="ARBA" id="ARBA00022598"/>
    </source>
</evidence>
<dbReference type="Gene3D" id="3.30.300.30">
    <property type="match status" value="1"/>
</dbReference>
<evidence type="ECO:0000256" key="3">
    <source>
        <dbReference type="SAM" id="MobiDB-lite"/>
    </source>
</evidence>
<comment type="similarity">
    <text evidence="1">Belongs to the ATP-dependent AMP-binding enzyme family.</text>
</comment>
<dbReference type="InterPro" id="IPR042099">
    <property type="entry name" value="ANL_N_sf"/>
</dbReference>
<dbReference type="InterPro" id="IPR000873">
    <property type="entry name" value="AMP-dep_synth/lig_dom"/>
</dbReference>
<feature type="domain" description="AMP-binding enzyme C-terminal" evidence="5">
    <location>
        <begin position="391"/>
        <end position="468"/>
    </location>
</feature>
<dbReference type="GO" id="GO:0006631">
    <property type="term" value="P:fatty acid metabolic process"/>
    <property type="evidence" value="ECO:0007669"/>
    <property type="project" value="TreeGrafter"/>
</dbReference>
<gene>
    <name evidence="6" type="ORF">FHP25_04190</name>
</gene>
<evidence type="ECO:0000259" key="4">
    <source>
        <dbReference type="Pfam" id="PF00501"/>
    </source>
</evidence>
<comment type="caution">
    <text evidence="6">The sequence shown here is derived from an EMBL/GenBank/DDBJ whole genome shotgun (WGS) entry which is preliminary data.</text>
</comment>
<dbReference type="PANTHER" id="PTHR43201:SF5">
    <property type="entry name" value="MEDIUM-CHAIN ACYL-COA LIGASE ACSF2, MITOCHONDRIAL"/>
    <property type="match status" value="1"/>
</dbReference>
<protein>
    <submittedName>
        <fullName evidence="6">AMP-binding protein</fullName>
    </submittedName>
</protein>
<dbReference type="SUPFAM" id="SSF56801">
    <property type="entry name" value="Acetyl-CoA synthetase-like"/>
    <property type="match status" value="1"/>
</dbReference>
<accession>A0A5C8PU68</accession>
<dbReference type="InterPro" id="IPR045851">
    <property type="entry name" value="AMP-bd_C_sf"/>
</dbReference>
<dbReference type="Gene3D" id="3.40.50.12780">
    <property type="entry name" value="N-terminal domain of ligase-like"/>
    <property type="match status" value="1"/>
</dbReference>
<dbReference type="AlphaFoldDB" id="A0A5C8PU68"/>
<keyword evidence="2" id="KW-0436">Ligase</keyword>
<evidence type="ECO:0000259" key="5">
    <source>
        <dbReference type="Pfam" id="PF13193"/>
    </source>
</evidence>
<dbReference type="Pfam" id="PF13193">
    <property type="entry name" value="AMP-binding_C"/>
    <property type="match status" value="1"/>
</dbReference>
<dbReference type="Pfam" id="PF00501">
    <property type="entry name" value="AMP-binding"/>
    <property type="match status" value="1"/>
</dbReference>
<evidence type="ECO:0000256" key="1">
    <source>
        <dbReference type="ARBA" id="ARBA00006432"/>
    </source>
</evidence>
<keyword evidence="7" id="KW-1185">Reference proteome</keyword>
<sequence>MGSLPAHHAAHDPERAAVTQDEVSVSWRELEARANRRARLFAASGVSEGDFVTIALPNGVEFYETSFAIWKLGATPNVVSSRLPDAELRAIVELVQPRLVVGPDPGRLPGWQVLPAGHTPDPSLSDAALPPKVAPYWKAMSSGGSTGRPKIIVDHNPGVWDPAVGLLGQQPGDVLLNPGPLYHNAPFSLMHAGLFGGGHVVNMDRFDPLRALELIARHRVQWVNFVPTMMHRIWRLPQEQRTAPDLGSLRVVFHMASACPMWLKEQWIGWLGAERIFELYGGTERQGATVISGTEWLAHKGSVGRIQPGSRLRVVGENGKDCAPGEVGEIFFLPDGGRGSTYHYIGADAKSLDDWESIGDMGYVDADDYLYIVDRRTDLIVSGGANVYPAEVEAALDAHPDVSSSVVIGLPDEDLGHRVHALVQLTPEARERVSADDLRAWLETRLVRYKVPRSFELVDDFLRDEAGKVRRSALREARMARPPAAA</sequence>
<feature type="region of interest" description="Disordered" evidence="3">
    <location>
        <begin position="1"/>
        <end position="21"/>
    </location>
</feature>
<dbReference type="Proteomes" id="UP000321638">
    <property type="component" value="Unassembled WGS sequence"/>
</dbReference>
<organism evidence="6 7">
    <name type="scientific">Vineibacter terrae</name>
    <dbReference type="NCBI Taxonomy" id="2586908"/>
    <lineage>
        <taxon>Bacteria</taxon>
        <taxon>Pseudomonadati</taxon>
        <taxon>Pseudomonadota</taxon>
        <taxon>Alphaproteobacteria</taxon>
        <taxon>Hyphomicrobiales</taxon>
        <taxon>Vineibacter</taxon>
    </lineage>
</organism>
<evidence type="ECO:0000313" key="6">
    <source>
        <dbReference type="EMBL" id="TXL81777.1"/>
    </source>
</evidence>
<proteinExistence type="inferred from homology"/>
<dbReference type="GO" id="GO:0031956">
    <property type="term" value="F:medium-chain fatty acid-CoA ligase activity"/>
    <property type="evidence" value="ECO:0007669"/>
    <property type="project" value="TreeGrafter"/>
</dbReference>